<evidence type="ECO:0000313" key="2">
    <source>
        <dbReference type="EMBL" id="MFC4516137.1"/>
    </source>
</evidence>
<feature type="region of interest" description="Disordered" evidence="1">
    <location>
        <begin position="37"/>
        <end position="60"/>
    </location>
</feature>
<dbReference type="RefSeq" id="WP_358218028.1">
    <property type="nucleotide sequence ID" value="NZ_JBHSFS010000012.1"/>
</dbReference>
<organism evidence="2 3">
    <name type="scientific">Streptomyces ehimensis</name>
    <dbReference type="NCBI Taxonomy" id="68195"/>
    <lineage>
        <taxon>Bacteria</taxon>
        <taxon>Bacillati</taxon>
        <taxon>Actinomycetota</taxon>
        <taxon>Actinomycetes</taxon>
        <taxon>Kitasatosporales</taxon>
        <taxon>Streptomycetaceae</taxon>
        <taxon>Streptomyces</taxon>
    </lineage>
</organism>
<protein>
    <recommendedName>
        <fullName evidence="4">Lipoprotein</fullName>
    </recommendedName>
</protein>
<evidence type="ECO:0008006" key="4">
    <source>
        <dbReference type="Google" id="ProtNLM"/>
    </source>
</evidence>
<evidence type="ECO:0000256" key="1">
    <source>
        <dbReference type="SAM" id="MobiDB-lite"/>
    </source>
</evidence>
<name>A0ABV9BPV0_9ACTN</name>
<accession>A0ABV9BPV0</accession>
<dbReference type="PROSITE" id="PS51257">
    <property type="entry name" value="PROKAR_LIPOPROTEIN"/>
    <property type="match status" value="1"/>
</dbReference>
<reference evidence="3" key="1">
    <citation type="journal article" date="2019" name="Int. J. Syst. Evol. Microbiol.">
        <title>The Global Catalogue of Microorganisms (GCM) 10K type strain sequencing project: providing services to taxonomists for standard genome sequencing and annotation.</title>
        <authorList>
            <consortium name="The Broad Institute Genomics Platform"/>
            <consortium name="The Broad Institute Genome Sequencing Center for Infectious Disease"/>
            <person name="Wu L."/>
            <person name="Ma J."/>
        </authorList>
    </citation>
    <scope>NUCLEOTIDE SEQUENCE [LARGE SCALE GENOMIC DNA]</scope>
    <source>
        <strain evidence="3">CECT 8064</strain>
    </source>
</reference>
<proteinExistence type="predicted"/>
<keyword evidence="3" id="KW-1185">Reference proteome</keyword>
<sequence length="218" mass="22797">MRHRALPKALFAFAVLCGFGTLVGCQLQGRPGAEIVTQGGQSGQVGQGGQGAPERADPGRSTTFLAQGSCAGRGRTGFTELDCDDERATADVLARYYGPQEDGPRCPDSTDFVLHITAVNAGTSESESAPEGYACMRNLRPPHPGDPGMGGGPLTVAGDCVYTERHGVVKETACDGSQSHAPEFRVDSTVRTRDDCPPSTDLYVQVGGGRPVGCARRL</sequence>
<gene>
    <name evidence="2" type="ORF">ACFPEN_24725</name>
</gene>
<evidence type="ECO:0000313" key="3">
    <source>
        <dbReference type="Proteomes" id="UP001595990"/>
    </source>
</evidence>
<comment type="caution">
    <text evidence="2">The sequence shown here is derived from an EMBL/GenBank/DDBJ whole genome shotgun (WGS) entry which is preliminary data.</text>
</comment>
<feature type="compositionally biased region" description="Gly residues" evidence="1">
    <location>
        <begin position="40"/>
        <end position="51"/>
    </location>
</feature>
<dbReference type="Proteomes" id="UP001595990">
    <property type="component" value="Unassembled WGS sequence"/>
</dbReference>
<dbReference type="EMBL" id="JBHSFS010000012">
    <property type="protein sequence ID" value="MFC4516137.1"/>
    <property type="molecule type" value="Genomic_DNA"/>
</dbReference>